<feature type="domain" description="C2H2-type" evidence="1">
    <location>
        <begin position="108"/>
        <end position="128"/>
    </location>
</feature>
<reference evidence="2" key="1">
    <citation type="journal article" date="2020" name="Nature">
        <title>Giant virus diversity and host interactions through global metagenomics.</title>
        <authorList>
            <person name="Schulz F."/>
            <person name="Roux S."/>
            <person name="Paez-Espino D."/>
            <person name="Jungbluth S."/>
            <person name="Walsh D.A."/>
            <person name="Denef V.J."/>
            <person name="McMahon K.D."/>
            <person name="Konstantinidis K.T."/>
            <person name="Eloe-Fadrosh E.A."/>
            <person name="Kyrpides N.C."/>
            <person name="Woyke T."/>
        </authorList>
    </citation>
    <scope>NUCLEOTIDE SEQUENCE</scope>
    <source>
        <strain evidence="2">GVMAG-M-3300009149-34</strain>
    </source>
</reference>
<accession>A0A6C0EPS5</accession>
<evidence type="ECO:0000259" key="1">
    <source>
        <dbReference type="SMART" id="SM00355"/>
    </source>
</evidence>
<organism evidence="2">
    <name type="scientific">viral metagenome</name>
    <dbReference type="NCBI Taxonomy" id="1070528"/>
    <lineage>
        <taxon>unclassified sequences</taxon>
        <taxon>metagenomes</taxon>
        <taxon>organismal metagenomes</taxon>
    </lineage>
</organism>
<dbReference type="EMBL" id="MN738895">
    <property type="protein sequence ID" value="QHT30319.1"/>
    <property type="molecule type" value="Genomic_DNA"/>
</dbReference>
<proteinExistence type="predicted"/>
<feature type="domain" description="C2H2-type" evidence="1">
    <location>
        <begin position="22"/>
        <end position="46"/>
    </location>
</feature>
<name>A0A6C0EPS5_9ZZZZ</name>
<protein>
    <recommendedName>
        <fullName evidence="1">C2H2-type domain-containing protein</fullName>
    </recommendedName>
</protein>
<dbReference type="SMART" id="SM00355">
    <property type="entry name" value="ZnF_C2H2"/>
    <property type="match status" value="3"/>
</dbReference>
<evidence type="ECO:0000313" key="2">
    <source>
        <dbReference type="EMBL" id="QHT30319.1"/>
    </source>
</evidence>
<dbReference type="AlphaFoldDB" id="A0A6C0EPS5"/>
<sequence length="370" mass="43317">MHQPKKMREQTNSDIETPKVNFKCEDCDFYTSKKSNFLKHIETKKHNKKTAAETQKATILKLNETPKTSTMPLQYVCKTCECNFNSRTTLWRHKNKCAMKQNNSMCLYVCEGCHSRFNSVINLINHKQDCSSINVITQNPKKTKIGQKINIEKKEKLVEKLKHNFKIDKAEESDTSAYQLLKLLPKLTDAMIKIAERPVNVNNNCTNKMTINMYLNEECKDAMNLTDFVNKVQISLDDLMYTQQHGYVKGISNIFVKQLQNMDPKERPIHCSDKKRMQFYVKEEDKWEKDNQHSKIDNSIAKITHKQILKIREWEDKHPNFLDDDKLTHIWQKMCSETMGGAQDAERNKNCINIKKEVSNVIEVKEAMKD</sequence>
<feature type="domain" description="C2H2-type" evidence="1">
    <location>
        <begin position="75"/>
        <end position="95"/>
    </location>
</feature>
<dbReference type="InterPro" id="IPR013087">
    <property type="entry name" value="Znf_C2H2_type"/>
</dbReference>